<feature type="transmembrane region" description="Helical" evidence="2">
    <location>
        <begin position="225"/>
        <end position="243"/>
    </location>
</feature>
<organism evidence="3 4">
    <name type="scientific">Streptomyces tremellae</name>
    <dbReference type="NCBI Taxonomy" id="1124239"/>
    <lineage>
        <taxon>Bacteria</taxon>
        <taxon>Bacillati</taxon>
        <taxon>Actinomycetota</taxon>
        <taxon>Actinomycetes</taxon>
        <taxon>Kitasatosporales</taxon>
        <taxon>Streptomycetaceae</taxon>
        <taxon>Streptomyces</taxon>
    </lineage>
</organism>
<keyword evidence="4" id="KW-1185">Reference proteome</keyword>
<feature type="transmembrane region" description="Helical" evidence="2">
    <location>
        <begin position="164"/>
        <end position="187"/>
    </location>
</feature>
<evidence type="ECO:0000256" key="2">
    <source>
        <dbReference type="SAM" id="Phobius"/>
    </source>
</evidence>
<keyword evidence="3" id="KW-0482">Metalloprotease</keyword>
<evidence type="ECO:0000313" key="4">
    <source>
        <dbReference type="Proteomes" id="UP001499884"/>
    </source>
</evidence>
<feature type="transmembrane region" description="Helical" evidence="2">
    <location>
        <begin position="66"/>
        <end position="85"/>
    </location>
</feature>
<feature type="region of interest" description="Disordered" evidence="1">
    <location>
        <begin position="416"/>
        <end position="491"/>
    </location>
</feature>
<comment type="caution">
    <text evidence="3">The sequence shown here is derived from an EMBL/GenBank/DDBJ whole genome shotgun (WGS) entry which is preliminary data.</text>
</comment>
<evidence type="ECO:0000256" key="1">
    <source>
        <dbReference type="SAM" id="MobiDB-lite"/>
    </source>
</evidence>
<dbReference type="RefSeq" id="WP_345650754.1">
    <property type="nucleotide sequence ID" value="NZ_BAABEP010000038.1"/>
</dbReference>
<dbReference type="PANTHER" id="PTHR36844:SF1">
    <property type="entry name" value="PROTEASE PRSW"/>
    <property type="match status" value="1"/>
</dbReference>
<accession>A0ABP7FRF9</accession>
<feature type="transmembrane region" description="Helical" evidence="2">
    <location>
        <begin position="34"/>
        <end position="54"/>
    </location>
</feature>
<name>A0ABP7FRF9_9ACTN</name>
<protein>
    <submittedName>
        <fullName evidence="3">PrsW family intramembrane metalloprotease</fullName>
    </submittedName>
</protein>
<dbReference type="GO" id="GO:0008237">
    <property type="term" value="F:metallopeptidase activity"/>
    <property type="evidence" value="ECO:0007669"/>
    <property type="project" value="UniProtKB-KW"/>
</dbReference>
<keyword evidence="3" id="KW-0645">Protease</keyword>
<keyword evidence="2" id="KW-1133">Transmembrane helix</keyword>
<dbReference type="EMBL" id="BAABEP010000038">
    <property type="protein sequence ID" value="GAA3744329.1"/>
    <property type="molecule type" value="Genomic_DNA"/>
</dbReference>
<feature type="transmembrane region" description="Helical" evidence="2">
    <location>
        <begin position="97"/>
        <end position="118"/>
    </location>
</feature>
<feature type="transmembrane region" description="Helical" evidence="2">
    <location>
        <begin position="199"/>
        <end position="219"/>
    </location>
</feature>
<dbReference type="Proteomes" id="UP001499884">
    <property type="component" value="Unassembled WGS sequence"/>
</dbReference>
<gene>
    <name evidence="3" type="ORF">GCM10023082_46260</name>
</gene>
<keyword evidence="2" id="KW-0812">Transmembrane</keyword>
<keyword evidence="3" id="KW-0378">Hydrolase</keyword>
<dbReference type="PANTHER" id="PTHR36844">
    <property type="entry name" value="PROTEASE PRSW"/>
    <property type="match status" value="1"/>
</dbReference>
<dbReference type="Pfam" id="PF13367">
    <property type="entry name" value="PrsW-protease"/>
    <property type="match status" value="1"/>
</dbReference>
<keyword evidence="2" id="KW-0472">Membrane</keyword>
<sequence>MSRPTPHARPPRPAARPGARALRQRARGLWGRRGVRAGVLVGALTVCGAVILALVRDQTGTEGFLVGLGLAAAPVPVLMAVFRWVDRVAPAPWRTLFFAFAWGACAAALVAIIANSFATEWLATATADPHGAESLGATAIAPVVEESAKGTAVLLLFLFRRRHFTGVADGVVFAGFTATGFAFTENILYLGNAFGEDKVLGSSGLASFTVATFFVRIVLSPFAHPLFTVLTGIGFGLSALAAGRHARLKRLLPPPAGLVCAMGLHALWNSSSGAFGPYGFYLVYALFMVPVFGLVTGVTIGARQHDLRTVAAVLPAYVAAGWCGPAVPAALSSMRARAAARDYAGRTDGPATARAVVEYGRAATALALLRHRLERGAPVPGFPARERELLARMAERRGPAEPALLHGARVTGRIAAPPPHRDYLAYNPYREHPAPPRRAHAATGPYEGPDARAPYRGGHAPYPALGTTSYGRCPARPSPSARPHPYQDRAA</sequence>
<feature type="transmembrane region" description="Helical" evidence="2">
    <location>
        <begin position="280"/>
        <end position="300"/>
    </location>
</feature>
<feature type="compositionally biased region" description="Basic and acidic residues" evidence="1">
    <location>
        <begin position="419"/>
        <end position="434"/>
    </location>
</feature>
<dbReference type="InterPro" id="IPR026898">
    <property type="entry name" value="PrsW"/>
</dbReference>
<evidence type="ECO:0000313" key="3">
    <source>
        <dbReference type="EMBL" id="GAA3744329.1"/>
    </source>
</evidence>
<reference evidence="4" key="1">
    <citation type="journal article" date="2019" name="Int. J. Syst. Evol. Microbiol.">
        <title>The Global Catalogue of Microorganisms (GCM) 10K type strain sequencing project: providing services to taxonomists for standard genome sequencing and annotation.</title>
        <authorList>
            <consortium name="The Broad Institute Genomics Platform"/>
            <consortium name="The Broad Institute Genome Sequencing Center for Infectious Disease"/>
            <person name="Wu L."/>
            <person name="Ma J."/>
        </authorList>
    </citation>
    <scope>NUCLEOTIDE SEQUENCE [LARGE SCALE GENOMIC DNA]</scope>
    <source>
        <strain evidence="4">JCM 30846</strain>
    </source>
</reference>
<proteinExistence type="predicted"/>
<feature type="transmembrane region" description="Helical" evidence="2">
    <location>
        <begin position="250"/>
        <end position="268"/>
    </location>
</feature>